<gene>
    <name evidence="1" type="ORF">K239x_26180</name>
</gene>
<sequence length="53" mass="5594">MQATVRSSGEQANVPVIKQTGQSVEFDFPVNSCADFVDSGVLVVDNESVAYTG</sequence>
<reference evidence="1 2" key="1">
    <citation type="submission" date="2019-02" db="EMBL/GenBank/DDBJ databases">
        <title>Deep-cultivation of Planctomycetes and their phenomic and genomic characterization uncovers novel biology.</title>
        <authorList>
            <person name="Wiegand S."/>
            <person name="Jogler M."/>
            <person name="Boedeker C."/>
            <person name="Pinto D."/>
            <person name="Vollmers J."/>
            <person name="Rivas-Marin E."/>
            <person name="Kohn T."/>
            <person name="Peeters S.H."/>
            <person name="Heuer A."/>
            <person name="Rast P."/>
            <person name="Oberbeckmann S."/>
            <person name="Bunk B."/>
            <person name="Jeske O."/>
            <person name="Meyerdierks A."/>
            <person name="Storesund J.E."/>
            <person name="Kallscheuer N."/>
            <person name="Luecker S."/>
            <person name="Lage O.M."/>
            <person name="Pohl T."/>
            <person name="Merkel B.J."/>
            <person name="Hornburger P."/>
            <person name="Mueller R.-W."/>
            <person name="Bruemmer F."/>
            <person name="Labrenz M."/>
            <person name="Spormann A.M."/>
            <person name="Op den Camp H."/>
            <person name="Overmann J."/>
            <person name="Amann R."/>
            <person name="Jetten M.S.M."/>
            <person name="Mascher T."/>
            <person name="Medema M.H."/>
            <person name="Devos D.P."/>
            <person name="Kaster A.-K."/>
            <person name="Ovreas L."/>
            <person name="Rohde M."/>
            <person name="Galperin M.Y."/>
            <person name="Jogler C."/>
        </authorList>
    </citation>
    <scope>NUCLEOTIDE SEQUENCE [LARGE SCALE GENOMIC DNA]</scope>
    <source>
        <strain evidence="1 2">K23_9</strain>
    </source>
</reference>
<keyword evidence="2" id="KW-1185">Reference proteome</keyword>
<dbReference type="Proteomes" id="UP000319817">
    <property type="component" value="Chromosome"/>
</dbReference>
<proteinExistence type="predicted"/>
<evidence type="ECO:0000313" key="2">
    <source>
        <dbReference type="Proteomes" id="UP000319817"/>
    </source>
</evidence>
<dbReference type="AlphaFoldDB" id="A0A517NU65"/>
<name>A0A517NU65_9BACT</name>
<organism evidence="1 2">
    <name type="scientific">Stieleria marina</name>
    <dbReference type="NCBI Taxonomy" id="1930275"/>
    <lineage>
        <taxon>Bacteria</taxon>
        <taxon>Pseudomonadati</taxon>
        <taxon>Planctomycetota</taxon>
        <taxon>Planctomycetia</taxon>
        <taxon>Pirellulales</taxon>
        <taxon>Pirellulaceae</taxon>
        <taxon>Stieleria</taxon>
    </lineage>
</organism>
<accession>A0A517NU65</accession>
<evidence type="ECO:0000313" key="1">
    <source>
        <dbReference type="EMBL" id="QDT10661.1"/>
    </source>
</evidence>
<dbReference type="EMBL" id="CP036526">
    <property type="protein sequence ID" value="QDT10661.1"/>
    <property type="molecule type" value="Genomic_DNA"/>
</dbReference>
<protein>
    <submittedName>
        <fullName evidence="1">Uncharacterized protein</fullName>
    </submittedName>
</protein>